<evidence type="ECO:0000256" key="1">
    <source>
        <dbReference type="SAM" id="MobiDB-lite"/>
    </source>
</evidence>
<organism evidence="2">
    <name type="scientific">viral metagenome</name>
    <dbReference type="NCBI Taxonomy" id="1070528"/>
    <lineage>
        <taxon>unclassified sequences</taxon>
        <taxon>metagenomes</taxon>
        <taxon>organismal metagenomes</taxon>
    </lineage>
</organism>
<dbReference type="EMBL" id="MT142392">
    <property type="protein sequence ID" value="QJA79728.1"/>
    <property type="molecule type" value="Genomic_DNA"/>
</dbReference>
<reference evidence="2" key="1">
    <citation type="submission" date="2020-03" db="EMBL/GenBank/DDBJ databases">
        <title>The deep terrestrial virosphere.</title>
        <authorList>
            <person name="Holmfeldt K."/>
            <person name="Nilsson E."/>
            <person name="Simone D."/>
            <person name="Lopez-Fernandez M."/>
            <person name="Wu X."/>
            <person name="de Brujin I."/>
            <person name="Lundin D."/>
            <person name="Andersson A."/>
            <person name="Bertilsson S."/>
            <person name="Dopson M."/>
        </authorList>
    </citation>
    <scope>NUCLEOTIDE SEQUENCE</scope>
    <source>
        <strain evidence="3">MM415A00839</strain>
        <strain evidence="4">MM415B03805</strain>
        <strain evidence="2">TM448A01845</strain>
    </source>
</reference>
<name>A0A6H1ZTA7_9ZZZZ</name>
<dbReference type="AlphaFoldDB" id="A0A6H1ZTA7"/>
<feature type="region of interest" description="Disordered" evidence="1">
    <location>
        <begin position="73"/>
        <end position="110"/>
    </location>
</feature>
<proteinExistence type="predicted"/>
<dbReference type="EMBL" id="MT144208">
    <property type="protein sequence ID" value="QJA50641.1"/>
    <property type="molecule type" value="Genomic_DNA"/>
</dbReference>
<evidence type="ECO:0000313" key="4">
    <source>
        <dbReference type="EMBL" id="QJA94628.1"/>
    </source>
</evidence>
<feature type="compositionally biased region" description="Basic and acidic residues" evidence="1">
    <location>
        <begin position="86"/>
        <end position="110"/>
    </location>
</feature>
<sequence>MNTEVIVYLLRKTSLTRSEIGKLSPEQFNETLKELYYQESVDEWRKMHTIATILATIHNAGIQVKHPEFKQAGDYFSGEMPTRNPKPKDSLEKLATDRGIKLPSKELRSR</sequence>
<evidence type="ECO:0000313" key="2">
    <source>
        <dbReference type="EMBL" id="QJA50641.1"/>
    </source>
</evidence>
<protein>
    <submittedName>
        <fullName evidence="2">Uncharacterized protein</fullName>
    </submittedName>
</protein>
<gene>
    <name evidence="3" type="ORF">MM415A00839_0015</name>
    <name evidence="4" type="ORF">MM415B03805_0007</name>
    <name evidence="2" type="ORF">TM448A01845_0008</name>
</gene>
<dbReference type="EMBL" id="MT143247">
    <property type="protein sequence ID" value="QJA94628.1"/>
    <property type="molecule type" value="Genomic_DNA"/>
</dbReference>
<evidence type="ECO:0000313" key="3">
    <source>
        <dbReference type="EMBL" id="QJA79728.1"/>
    </source>
</evidence>
<accession>A0A6H1ZTA7</accession>